<reference evidence="1 2" key="1">
    <citation type="submission" date="2022-12" db="EMBL/GenBank/DDBJ databases">
        <title>Chromosome-level genome of Tegillarca granosa.</title>
        <authorList>
            <person name="Kim J."/>
        </authorList>
    </citation>
    <scope>NUCLEOTIDE SEQUENCE [LARGE SCALE GENOMIC DNA]</scope>
    <source>
        <strain evidence="1">Teg-2019</strain>
        <tissue evidence="1">Adductor muscle</tissue>
    </source>
</reference>
<comment type="caution">
    <text evidence="1">The sequence shown here is derived from an EMBL/GenBank/DDBJ whole genome shotgun (WGS) entry which is preliminary data.</text>
</comment>
<dbReference type="Proteomes" id="UP001217089">
    <property type="component" value="Unassembled WGS sequence"/>
</dbReference>
<protein>
    <submittedName>
        <fullName evidence="1">Uncharacterized protein</fullName>
    </submittedName>
</protein>
<organism evidence="1 2">
    <name type="scientific">Tegillarca granosa</name>
    <name type="common">Malaysian cockle</name>
    <name type="synonym">Anadara granosa</name>
    <dbReference type="NCBI Taxonomy" id="220873"/>
    <lineage>
        <taxon>Eukaryota</taxon>
        <taxon>Metazoa</taxon>
        <taxon>Spiralia</taxon>
        <taxon>Lophotrochozoa</taxon>
        <taxon>Mollusca</taxon>
        <taxon>Bivalvia</taxon>
        <taxon>Autobranchia</taxon>
        <taxon>Pteriomorphia</taxon>
        <taxon>Arcoida</taxon>
        <taxon>Arcoidea</taxon>
        <taxon>Arcidae</taxon>
        <taxon>Tegillarca</taxon>
    </lineage>
</organism>
<evidence type="ECO:0000313" key="1">
    <source>
        <dbReference type="EMBL" id="KAJ8315451.1"/>
    </source>
</evidence>
<dbReference type="EMBL" id="JARBDR010000337">
    <property type="protein sequence ID" value="KAJ8315451.1"/>
    <property type="molecule type" value="Genomic_DNA"/>
</dbReference>
<keyword evidence="2" id="KW-1185">Reference proteome</keyword>
<sequence>MTWGAIAKDTARAYSTGIQHHLTFVTLCGIAVPSGTLPDLNDLIKFLYLAGIRFHFLKAGHCNPFKEHDR</sequence>
<proteinExistence type="predicted"/>
<gene>
    <name evidence="1" type="ORF">KUTeg_007601</name>
</gene>
<name>A0ABQ9FFP7_TEGGR</name>
<evidence type="ECO:0000313" key="2">
    <source>
        <dbReference type="Proteomes" id="UP001217089"/>
    </source>
</evidence>
<accession>A0ABQ9FFP7</accession>